<dbReference type="Proteomes" id="UP000241890">
    <property type="component" value="Unassembled WGS sequence"/>
</dbReference>
<reference evidence="2 3" key="1">
    <citation type="submission" date="2017-12" db="EMBL/GenBank/DDBJ databases">
        <title>Sequencing, de novo assembly and annotation of complete genome of a new Thraustochytrid species, strain FCC1311.</title>
        <authorList>
            <person name="Sedici K."/>
            <person name="Godart F."/>
            <person name="Aiese Cigliano R."/>
            <person name="Sanseverino W."/>
            <person name="Barakat M."/>
            <person name="Ortet P."/>
            <person name="Marechal E."/>
            <person name="Cagnac O."/>
            <person name="Amato A."/>
        </authorList>
    </citation>
    <scope>NUCLEOTIDE SEQUENCE [LARGE SCALE GENOMIC DNA]</scope>
</reference>
<evidence type="ECO:0000256" key="1">
    <source>
        <dbReference type="SAM" id="MobiDB-lite"/>
    </source>
</evidence>
<sequence length="463" mass="51505">MQTTIVRIRGPAREVVRARVQVCRSDDREVEQTFVFEVDPARARASFIKAQNLGGTYPRFTFMHIFQHAADADLFLLRFKGNRDQPTGPHKELFLRIRTSTDANFANITADLSTKTWTMKTKKKNTKKIDRAQRAPAYYEWNKTIEEAFTKGYRVTPMPSDITFKIEEAAATRVKSHPGPNALAHLNTGSATTPVSYDPHASIAVASIPDTTDFDVDDFVPDVSSLIRLPGGGWKRSRESDDVSMAHESKRPRGDSIVTELRQFENRTFQEASLRRRSRSNDYLGEQDMELNNSGGGELTVDHTTPPITSFNPASESLIATHWPNEEFNQEPYEQPQALPQDNAYTCLNCPAVHDNTFPTQGSEAGFPTIDHGHQEQYTHLEATPAVAHMDQDASNLQAYSAASSDHSDHQNGEIGLGVLGLEEESFCLGLEASHFLGSSGYEIATYEDADVVIGDSDEVSYV</sequence>
<dbReference type="AlphaFoldDB" id="A0A2R5GU70"/>
<evidence type="ECO:0000313" key="3">
    <source>
        <dbReference type="Proteomes" id="UP000241890"/>
    </source>
</evidence>
<feature type="compositionally biased region" description="Basic and acidic residues" evidence="1">
    <location>
        <begin position="236"/>
        <end position="253"/>
    </location>
</feature>
<keyword evidence="3" id="KW-1185">Reference proteome</keyword>
<proteinExistence type="predicted"/>
<gene>
    <name evidence="2" type="ORF">FCC1311_103282</name>
</gene>
<comment type="caution">
    <text evidence="2">The sequence shown here is derived from an EMBL/GenBank/DDBJ whole genome shotgun (WGS) entry which is preliminary data.</text>
</comment>
<dbReference type="EMBL" id="BEYU01000180">
    <property type="protein sequence ID" value="GBG34105.1"/>
    <property type="molecule type" value="Genomic_DNA"/>
</dbReference>
<dbReference type="InParanoid" id="A0A2R5GU70"/>
<organism evidence="2 3">
    <name type="scientific">Hondaea fermentalgiana</name>
    <dbReference type="NCBI Taxonomy" id="2315210"/>
    <lineage>
        <taxon>Eukaryota</taxon>
        <taxon>Sar</taxon>
        <taxon>Stramenopiles</taxon>
        <taxon>Bigyra</taxon>
        <taxon>Labyrinthulomycetes</taxon>
        <taxon>Thraustochytrida</taxon>
        <taxon>Thraustochytriidae</taxon>
        <taxon>Hondaea</taxon>
    </lineage>
</organism>
<accession>A0A2R5GU70</accession>
<feature type="region of interest" description="Disordered" evidence="1">
    <location>
        <begin position="234"/>
        <end position="253"/>
    </location>
</feature>
<evidence type="ECO:0000313" key="2">
    <source>
        <dbReference type="EMBL" id="GBG34105.1"/>
    </source>
</evidence>
<name>A0A2R5GU70_9STRA</name>
<protein>
    <submittedName>
        <fullName evidence="2">Uncharacterized protein</fullName>
    </submittedName>
</protein>